<comment type="cofactor">
    <cofactor evidence="1">
        <name>Zn(2+)</name>
        <dbReference type="ChEBI" id="CHEBI:29105"/>
    </cofactor>
</comment>
<dbReference type="Pfam" id="PF00107">
    <property type="entry name" value="ADH_zinc_N"/>
    <property type="match status" value="1"/>
</dbReference>
<accession>A0A0B9AWW2</accession>
<reference evidence="6 7" key="1">
    <citation type="submission" date="2014-11" db="EMBL/GenBank/DDBJ databases">
        <title>Draft Genome Sequence of Brevibacterium linens AE038-8.</title>
        <authorList>
            <person name="Maizel D."/>
            <person name="Utturkar S.M."/>
            <person name="Brown S.D."/>
            <person name="Ferrero M."/>
            <person name="Rosen B.P."/>
        </authorList>
    </citation>
    <scope>NUCLEOTIDE SEQUENCE [LARGE SCALE GENOMIC DNA]</scope>
    <source>
        <strain evidence="6 7">AE038-8</strain>
    </source>
</reference>
<dbReference type="GO" id="GO:0046872">
    <property type="term" value="F:metal ion binding"/>
    <property type="evidence" value="ECO:0007669"/>
    <property type="project" value="UniProtKB-KW"/>
</dbReference>
<dbReference type="SUPFAM" id="SSF51735">
    <property type="entry name" value="NAD(P)-binding Rossmann-fold domains"/>
    <property type="match status" value="1"/>
</dbReference>
<dbReference type="PANTHER" id="PTHR42813">
    <property type="entry name" value="ZINC-TYPE ALCOHOL DEHYDROGENASE-LIKE"/>
    <property type="match status" value="1"/>
</dbReference>
<name>A0A0B9AWW2_BRELN</name>
<evidence type="ECO:0000256" key="3">
    <source>
        <dbReference type="ARBA" id="ARBA00022833"/>
    </source>
</evidence>
<dbReference type="AlphaFoldDB" id="A0A0B9AWW2"/>
<sequence length="394" mass="42563">MRAVTWQGKRNISVETVADPIRHKSNDAIIEVTSTAICGSDLHLYEVLGPFMDRGDIVGHETMGRVVEAGPDSGLSTDDRVVVPFPISCGRCWMCEQGLYSQCETTQVRQYGSGAQLFGYSRLYGSVPGGQAEYLRVPYADVGPIKVGADLPDHRYLFLSDILPTAWQAVKYAGIREGDSLAVYGLGPVGQFAARIGRHLGAQVFALDPVPERRDMAARHGIEVFDFDEDAHSAIREATSGRGPDAVVDAVGMEAHGSPLASAAQQAIGLLPPPAARKLMETGGIDRTAVLHAAIDLVRRGGTLSLSGVYGGMQSPMPMLTLFDKQIQMRMGQCNVRTWTDDLLPLVEDSADPLGVDDLVTHRLPLESAPEAYEMFQQKKDGCIKVVLDPNAES</sequence>
<feature type="domain" description="Alcohol dehydrogenase-like C-terminal" evidence="4">
    <location>
        <begin position="188"/>
        <end position="254"/>
    </location>
</feature>
<proteinExistence type="predicted"/>
<keyword evidence="7" id="KW-1185">Reference proteome</keyword>
<dbReference type="InterPro" id="IPR011032">
    <property type="entry name" value="GroES-like_sf"/>
</dbReference>
<dbReference type="SUPFAM" id="SSF50129">
    <property type="entry name" value="GroES-like"/>
    <property type="match status" value="1"/>
</dbReference>
<dbReference type="RefSeq" id="WP_039206894.1">
    <property type="nucleotide sequence ID" value="NZ_JBCLTJ010000003.1"/>
</dbReference>
<dbReference type="CDD" id="cd08283">
    <property type="entry name" value="FDH_like_1"/>
    <property type="match status" value="1"/>
</dbReference>
<evidence type="ECO:0000259" key="5">
    <source>
        <dbReference type="Pfam" id="PF08240"/>
    </source>
</evidence>
<dbReference type="EMBL" id="JTJZ01000013">
    <property type="protein sequence ID" value="KHS53801.1"/>
    <property type="molecule type" value="Genomic_DNA"/>
</dbReference>
<dbReference type="InterPro" id="IPR036291">
    <property type="entry name" value="NAD(P)-bd_dom_sf"/>
</dbReference>
<evidence type="ECO:0000256" key="1">
    <source>
        <dbReference type="ARBA" id="ARBA00001947"/>
    </source>
</evidence>
<evidence type="ECO:0000259" key="4">
    <source>
        <dbReference type="Pfam" id="PF00107"/>
    </source>
</evidence>
<gene>
    <name evidence="6" type="ORF">AE0388_0556</name>
</gene>
<dbReference type="PANTHER" id="PTHR42813:SF2">
    <property type="entry name" value="DEHYDROGENASE, ZINC-CONTAINING, PUTATIVE (AFU_ORTHOLOGUE AFUA_2G02810)-RELATED"/>
    <property type="match status" value="1"/>
</dbReference>
<evidence type="ECO:0000313" key="6">
    <source>
        <dbReference type="EMBL" id="KHS53801.1"/>
    </source>
</evidence>
<keyword evidence="3" id="KW-0862">Zinc</keyword>
<organism evidence="6 7">
    <name type="scientific">Brevibacterium linens</name>
    <dbReference type="NCBI Taxonomy" id="1703"/>
    <lineage>
        <taxon>Bacteria</taxon>
        <taxon>Bacillati</taxon>
        <taxon>Actinomycetota</taxon>
        <taxon>Actinomycetes</taxon>
        <taxon>Micrococcales</taxon>
        <taxon>Brevibacteriaceae</taxon>
        <taxon>Brevibacterium</taxon>
    </lineage>
</organism>
<dbReference type="Gene3D" id="3.90.180.10">
    <property type="entry name" value="Medium-chain alcohol dehydrogenases, catalytic domain"/>
    <property type="match status" value="1"/>
</dbReference>
<dbReference type="Pfam" id="PF08240">
    <property type="entry name" value="ADH_N"/>
    <property type="match status" value="1"/>
</dbReference>
<feature type="domain" description="Alcohol dehydrogenase-like N-terminal" evidence="5">
    <location>
        <begin position="25"/>
        <end position="145"/>
    </location>
</feature>
<dbReference type="PATRIC" id="fig|1703.6.peg.439"/>
<dbReference type="InterPro" id="IPR013154">
    <property type="entry name" value="ADH-like_N"/>
</dbReference>
<dbReference type="Gene3D" id="3.40.50.720">
    <property type="entry name" value="NAD(P)-binding Rossmann-like Domain"/>
    <property type="match status" value="1"/>
</dbReference>
<evidence type="ECO:0000313" key="7">
    <source>
        <dbReference type="Proteomes" id="UP000031488"/>
    </source>
</evidence>
<dbReference type="Proteomes" id="UP000031488">
    <property type="component" value="Unassembled WGS sequence"/>
</dbReference>
<comment type="caution">
    <text evidence="6">The sequence shown here is derived from an EMBL/GenBank/DDBJ whole genome shotgun (WGS) entry which is preliminary data.</text>
</comment>
<dbReference type="OrthoDB" id="241504at2"/>
<keyword evidence="2" id="KW-0479">Metal-binding</keyword>
<evidence type="ECO:0000256" key="2">
    <source>
        <dbReference type="ARBA" id="ARBA00022723"/>
    </source>
</evidence>
<protein>
    <submittedName>
        <fullName evidence="6">Alcohol dehydrogenase GroES domain protein</fullName>
    </submittedName>
</protein>
<dbReference type="InterPro" id="IPR013149">
    <property type="entry name" value="ADH-like_C"/>
</dbReference>